<dbReference type="AlphaFoldDB" id="A0A561ESL7"/>
<reference evidence="7 8" key="1">
    <citation type="submission" date="2019-06" db="EMBL/GenBank/DDBJ databases">
        <title>Sequencing the genomes of 1000 actinobacteria strains.</title>
        <authorList>
            <person name="Klenk H.-P."/>
        </authorList>
    </citation>
    <scope>NUCLEOTIDE SEQUENCE [LARGE SCALE GENOMIC DNA]</scope>
    <source>
        <strain evidence="7 8">DSM 41649</strain>
    </source>
</reference>
<dbReference type="InterPro" id="IPR050090">
    <property type="entry name" value="Tyrosine_recombinase_XerCD"/>
</dbReference>
<dbReference type="Pfam" id="PF00589">
    <property type="entry name" value="Phage_integrase"/>
    <property type="match status" value="1"/>
</dbReference>
<dbReference type="GO" id="GO:0006310">
    <property type="term" value="P:DNA recombination"/>
    <property type="evidence" value="ECO:0007669"/>
    <property type="project" value="UniProtKB-KW"/>
</dbReference>
<feature type="domain" description="Tyr recombinase" evidence="5">
    <location>
        <begin position="172"/>
        <end position="370"/>
    </location>
</feature>
<dbReference type="InterPro" id="IPR010998">
    <property type="entry name" value="Integrase_recombinase_N"/>
</dbReference>
<dbReference type="InterPro" id="IPR044068">
    <property type="entry name" value="CB"/>
</dbReference>
<dbReference type="Pfam" id="PF14659">
    <property type="entry name" value="Phage_int_SAM_3"/>
    <property type="match status" value="1"/>
</dbReference>
<dbReference type="EMBL" id="VIVR01000001">
    <property type="protein sequence ID" value="TWE18608.1"/>
    <property type="molecule type" value="Genomic_DNA"/>
</dbReference>
<accession>A0A561ESL7</accession>
<evidence type="ECO:0000313" key="7">
    <source>
        <dbReference type="EMBL" id="TWE18608.1"/>
    </source>
</evidence>
<keyword evidence="3" id="KW-0233">DNA recombination</keyword>
<organism evidence="7 8">
    <name type="scientific">Kitasatospora atroaurantiaca</name>
    <dbReference type="NCBI Taxonomy" id="285545"/>
    <lineage>
        <taxon>Bacteria</taxon>
        <taxon>Bacillati</taxon>
        <taxon>Actinomycetota</taxon>
        <taxon>Actinomycetes</taxon>
        <taxon>Kitasatosporales</taxon>
        <taxon>Streptomycetaceae</taxon>
        <taxon>Kitasatospora</taxon>
    </lineage>
</organism>
<dbReference type="Gene3D" id="1.10.150.130">
    <property type="match status" value="1"/>
</dbReference>
<evidence type="ECO:0000256" key="3">
    <source>
        <dbReference type="ARBA" id="ARBA00023172"/>
    </source>
</evidence>
<feature type="domain" description="Core-binding (CB)" evidence="6">
    <location>
        <begin position="68"/>
        <end position="151"/>
    </location>
</feature>
<dbReference type="PROSITE" id="PS51900">
    <property type="entry name" value="CB"/>
    <property type="match status" value="1"/>
</dbReference>
<dbReference type="PANTHER" id="PTHR30349:SF91">
    <property type="entry name" value="INTA PROTEIN"/>
    <property type="match status" value="1"/>
</dbReference>
<dbReference type="InterPro" id="IPR004107">
    <property type="entry name" value="Integrase_SAM-like_N"/>
</dbReference>
<evidence type="ECO:0000256" key="4">
    <source>
        <dbReference type="PROSITE-ProRule" id="PRU01248"/>
    </source>
</evidence>
<proteinExistence type="predicted"/>
<dbReference type="CDD" id="cd01189">
    <property type="entry name" value="INT_ICEBs1_C_like"/>
    <property type="match status" value="1"/>
</dbReference>
<sequence>MARKNPNGAGTIVRRSDGRYMGAVYVTDTLGRRVRKTVYGKTYDEAAEKVAQLQAQERKGVPVPDKAWTVESFLKHWLAEIVEPNARPTTHSKYETMVRLYLIPKLGKKKLTKLGIDDVRKFLRQLKTEHVGGATQQECLKTLRNALNRAMREELLLRNVAKLVDMPTAESKEVIPWKAQEAISFLRSTRSHRLHAAFVFAIVLGLRRGELLGLRWIDLDFAEGVAHPRKQVQRRKKVGLVHVDLKTEHSKGALPLPRLCLEALGERRQLQKLEKAKAGEKWTELDLIFTTETGGMIDPDGFSGSFERRVNRSGIRRIPLHHTRHTTGSLLAFLGVHPNDAQKILRHSRITTTLEIYTHVTTDSQRAAAAKLSNKLRDGMNGI</sequence>
<protein>
    <submittedName>
        <fullName evidence="7">Site-specific recombinase XerD</fullName>
    </submittedName>
</protein>
<dbReference type="GO" id="GO:0015074">
    <property type="term" value="P:DNA integration"/>
    <property type="evidence" value="ECO:0007669"/>
    <property type="project" value="UniProtKB-KW"/>
</dbReference>
<keyword evidence="2 4" id="KW-0238">DNA-binding</keyword>
<dbReference type="Gene3D" id="1.10.443.10">
    <property type="entry name" value="Intergrase catalytic core"/>
    <property type="match status" value="1"/>
</dbReference>
<dbReference type="RefSeq" id="WP_145791971.1">
    <property type="nucleotide sequence ID" value="NZ_VIVR01000001.1"/>
</dbReference>
<dbReference type="InterPro" id="IPR011010">
    <property type="entry name" value="DNA_brk_join_enz"/>
</dbReference>
<dbReference type="InterPro" id="IPR013762">
    <property type="entry name" value="Integrase-like_cat_sf"/>
</dbReference>
<keyword evidence="1" id="KW-0229">DNA integration</keyword>
<dbReference type="Proteomes" id="UP000318416">
    <property type="component" value="Unassembled WGS sequence"/>
</dbReference>
<evidence type="ECO:0000313" key="8">
    <source>
        <dbReference type="Proteomes" id="UP000318416"/>
    </source>
</evidence>
<dbReference type="OrthoDB" id="3175606at2"/>
<dbReference type="PANTHER" id="PTHR30349">
    <property type="entry name" value="PHAGE INTEGRASE-RELATED"/>
    <property type="match status" value="1"/>
</dbReference>
<keyword evidence="8" id="KW-1185">Reference proteome</keyword>
<evidence type="ECO:0000259" key="6">
    <source>
        <dbReference type="PROSITE" id="PS51900"/>
    </source>
</evidence>
<dbReference type="SUPFAM" id="SSF56349">
    <property type="entry name" value="DNA breaking-rejoining enzymes"/>
    <property type="match status" value="1"/>
</dbReference>
<evidence type="ECO:0000256" key="1">
    <source>
        <dbReference type="ARBA" id="ARBA00022908"/>
    </source>
</evidence>
<gene>
    <name evidence="7" type="ORF">FB465_3689</name>
</gene>
<comment type="caution">
    <text evidence="7">The sequence shown here is derived from an EMBL/GenBank/DDBJ whole genome shotgun (WGS) entry which is preliminary data.</text>
</comment>
<dbReference type="GO" id="GO:0003677">
    <property type="term" value="F:DNA binding"/>
    <property type="evidence" value="ECO:0007669"/>
    <property type="project" value="UniProtKB-UniRule"/>
</dbReference>
<dbReference type="PROSITE" id="PS51898">
    <property type="entry name" value="TYR_RECOMBINASE"/>
    <property type="match status" value="1"/>
</dbReference>
<dbReference type="InterPro" id="IPR002104">
    <property type="entry name" value="Integrase_catalytic"/>
</dbReference>
<evidence type="ECO:0000256" key="2">
    <source>
        <dbReference type="ARBA" id="ARBA00023125"/>
    </source>
</evidence>
<name>A0A561ESL7_9ACTN</name>
<evidence type="ECO:0000259" key="5">
    <source>
        <dbReference type="PROSITE" id="PS51898"/>
    </source>
</evidence>